<gene>
    <name evidence="2" type="ORF">WG16_06</name>
</gene>
<keyword evidence="1" id="KW-0812">Transmembrane</keyword>
<name>R4JJP7_9DEIN</name>
<dbReference type="EMBL" id="KC491195">
    <property type="protein sequence ID" value="AGK85244.1"/>
    <property type="molecule type" value="Genomic_DNA"/>
</dbReference>
<keyword evidence="1" id="KW-1133">Transmembrane helix</keyword>
<sequence>MGLDGCVLSSVVGSSLVVLSSDLLGAGVVIGLGGGIQKALVWLAKLMGLNISSLGKEPLAGVSLTFYPLSVELNYTYMTHKGALLAGYRGGGATGGAGIKGQIKVRARLRSALFAGEGLRNLVRYIPGVAALEGGLVFPVTLFQGEAKTLPGSLNAQSSGEALRVSGTMTLRGTRPSEVRAHRVADVLRGRLEALASTPTSVASFLLEVPRPGGEACGALSPEERTAALVARSAMVFLLLVPLFWSSLGRLGVFRWLFLQRGLPGLPVRAFS</sequence>
<organism evidence="2">
    <name type="scientific">Thermus sp. WG</name>
    <dbReference type="NCBI Taxonomy" id="1312524"/>
    <lineage>
        <taxon>Bacteria</taxon>
        <taxon>Thermotogati</taxon>
        <taxon>Deinococcota</taxon>
        <taxon>Deinococci</taxon>
        <taxon>Thermales</taxon>
        <taxon>Thermaceae</taxon>
        <taxon>Thermus</taxon>
    </lineage>
</organism>
<geneLocation type="plasmid" evidence="2">
    <name>pWG16</name>
</geneLocation>
<protein>
    <submittedName>
        <fullName evidence="2">von Willebrand factor type D protein</fullName>
    </submittedName>
</protein>
<keyword evidence="2" id="KW-0614">Plasmid</keyword>
<accession>R4JJP7</accession>
<dbReference type="AlphaFoldDB" id="R4JJP7"/>
<keyword evidence="1" id="KW-0472">Membrane</keyword>
<feature type="transmembrane region" description="Helical" evidence="1">
    <location>
        <begin position="23"/>
        <end position="44"/>
    </location>
</feature>
<evidence type="ECO:0000313" key="2">
    <source>
        <dbReference type="EMBL" id="AGK85244.1"/>
    </source>
</evidence>
<feature type="transmembrane region" description="Helical" evidence="1">
    <location>
        <begin position="235"/>
        <end position="258"/>
    </location>
</feature>
<reference evidence="2" key="1">
    <citation type="submission" date="2013-01" db="EMBL/GenBank/DDBJ databases">
        <title>Sequence Analysis and Characterization of Three Cryptic, Low-copy Number Plasmids from Thermus sp. WG.</title>
        <authorList>
            <person name="Hu Y."/>
            <person name="Wei Y."/>
            <person name="Du L."/>
            <person name="Chen Y."/>
            <person name="Huang R."/>
        </authorList>
    </citation>
    <scope>NUCLEOTIDE SEQUENCE</scope>
    <source>
        <strain evidence="2">WG</strain>
        <plasmid evidence="2">pWG16</plasmid>
    </source>
</reference>
<proteinExistence type="predicted"/>
<evidence type="ECO:0000256" key="1">
    <source>
        <dbReference type="SAM" id="Phobius"/>
    </source>
</evidence>